<keyword evidence="1" id="KW-0479">Metal-binding</keyword>
<feature type="domain" description="CCHC-type" evidence="3">
    <location>
        <begin position="205"/>
        <end position="219"/>
    </location>
</feature>
<reference evidence="5" key="1">
    <citation type="submission" date="2025-08" db="UniProtKB">
        <authorList>
            <consortium name="RefSeq"/>
        </authorList>
    </citation>
    <scope>IDENTIFICATION</scope>
    <source>
        <tissue evidence="5">Sperm</tissue>
    </source>
</reference>
<dbReference type="GO" id="GO:0003690">
    <property type="term" value="F:double-stranded DNA binding"/>
    <property type="evidence" value="ECO:0007669"/>
    <property type="project" value="InterPro"/>
</dbReference>
<dbReference type="AlphaFoldDB" id="A0AAJ7UJ14"/>
<dbReference type="SUPFAM" id="SSF57756">
    <property type="entry name" value="Retrovirus zinc finger-like domains"/>
    <property type="match status" value="1"/>
</dbReference>
<dbReference type="Proteomes" id="UP001318040">
    <property type="component" value="Chromosome 83"/>
</dbReference>
<evidence type="ECO:0000256" key="2">
    <source>
        <dbReference type="SAM" id="MobiDB-lite"/>
    </source>
</evidence>
<dbReference type="Pfam" id="PF23058">
    <property type="entry name" value="RBD_ZCCHC3_2nd"/>
    <property type="match status" value="1"/>
</dbReference>
<evidence type="ECO:0000259" key="3">
    <source>
        <dbReference type="PROSITE" id="PS50158"/>
    </source>
</evidence>
<accession>A0AAJ7UJ14</accession>
<feature type="region of interest" description="Disordered" evidence="2">
    <location>
        <begin position="1"/>
        <end position="37"/>
    </location>
</feature>
<dbReference type="PANTHER" id="PTHR22639">
    <property type="entry name" value="GAG-RELATED PROTEIN"/>
    <property type="match status" value="1"/>
</dbReference>
<dbReference type="KEGG" id="pmrn:116958784"/>
<keyword evidence="1" id="KW-0863">Zinc-finger</keyword>
<proteinExistence type="predicted"/>
<dbReference type="PROSITE" id="PS50158">
    <property type="entry name" value="ZF_CCHC"/>
    <property type="match status" value="1"/>
</dbReference>
<evidence type="ECO:0000313" key="5">
    <source>
        <dbReference type="RefSeq" id="XP_032837388.1"/>
    </source>
</evidence>
<gene>
    <name evidence="5" type="primary">LOC116958784</name>
</gene>
<dbReference type="InterPro" id="IPR001878">
    <property type="entry name" value="Znf_CCHC"/>
</dbReference>
<dbReference type="GO" id="GO:0002218">
    <property type="term" value="P:activation of innate immune response"/>
    <property type="evidence" value="ECO:0007669"/>
    <property type="project" value="InterPro"/>
</dbReference>
<name>A0AAJ7UJ14_PETMA</name>
<dbReference type="InterPro" id="IPR036875">
    <property type="entry name" value="Znf_CCHC_sf"/>
</dbReference>
<feature type="compositionally biased region" description="Basic and acidic residues" evidence="2">
    <location>
        <begin position="1"/>
        <end position="10"/>
    </location>
</feature>
<dbReference type="Gene3D" id="4.10.60.10">
    <property type="entry name" value="Zinc finger, CCHC-type"/>
    <property type="match status" value="1"/>
</dbReference>
<evidence type="ECO:0000313" key="4">
    <source>
        <dbReference type="Proteomes" id="UP001318040"/>
    </source>
</evidence>
<dbReference type="GO" id="GO:0003723">
    <property type="term" value="F:RNA binding"/>
    <property type="evidence" value="ECO:0007669"/>
    <property type="project" value="InterPro"/>
</dbReference>
<evidence type="ECO:0000256" key="1">
    <source>
        <dbReference type="PROSITE-ProRule" id="PRU00047"/>
    </source>
</evidence>
<protein>
    <submittedName>
        <fullName evidence="5">Zinc finger CCHC domain-containing protein 3-like</fullName>
    </submittedName>
</protein>
<dbReference type="InterPro" id="IPR057810">
    <property type="entry name" value="RBD_ZCCHC3_1st"/>
</dbReference>
<dbReference type="Pfam" id="PF23057">
    <property type="entry name" value="RBD_ZCCHC3_1st"/>
    <property type="match status" value="1"/>
</dbReference>
<sequence>METAGKETRRTPRTMEGARGAESDGRDGAGQTGAGEVMEFKDDVEEEVTLDRTTFVRTGMLRMLRVEVADLSCLIALPGGRAFDVSFKSNLLLQNFLTHFEERAGEKPLTSMRTRLLSDLETKVVTVFLYNEALHDQDVEVWLRQHCVLLSGCKRVQDVAGIWTGARQWRVRLKMEGWALRHIPSALNIGGNKGYVVYAGQSKLCRRCGGRGHLAAACKARICYRCKSPDYTVEECGEPVRCNLCGSRGHLYRSYPESYANRVRAYRNGQAGEVAKEVAGR</sequence>
<dbReference type="InterPro" id="IPR057811">
    <property type="entry name" value="RBD_ZCCHC3_2nd"/>
</dbReference>
<keyword evidence="1" id="KW-0862">Zinc</keyword>
<dbReference type="SMART" id="SM00343">
    <property type="entry name" value="ZnF_C2HC"/>
    <property type="match status" value="3"/>
</dbReference>
<keyword evidence="4" id="KW-1185">Reference proteome</keyword>
<dbReference type="PANTHER" id="PTHR22639:SF3">
    <property type="entry name" value="ZINC FINGER CCHC DOMAIN-CONTAINING PROTEIN 3"/>
    <property type="match status" value="1"/>
</dbReference>
<organism evidence="4 5">
    <name type="scientific">Petromyzon marinus</name>
    <name type="common">Sea lamprey</name>
    <dbReference type="NCBI Taxonomy" id="7757"/>
    <lineage>
        <taxon>Eukaryota</taxon>
        <taxon>Metazoa</taxon>
        <taxon>Chordata</taxon>
        <taxon>Craniata</taxon>
        <taxon>Vertebrata</taxon>
        <taxon>Cyclostomata</taxon>
        <taxon>Hyperoartia</taxon>
        <taxon>Petromyzontiformes</taxon>
        <taxon>Petromyzontidae</taxon>
        <taxon>Petromyzon</taxon>
    </lineage>
</organism>
<dbReference type="GO" id="GO:0008270">
    <property type="term" value="F:zinc ion binding"/>
    <property type="evidence" value="ECO:0007669"/>
    <property type="project" value="UniProtKB-KW"/>
</dbReference>
<dbReference type="InterPro" id="IPR042509">
    <property type="entry name" value="ZCCHC3"/>
</dbReference>
<dbReference type="RefSeq" id="XP_032837388.1">
    <property type="nucleotide sequence ID" value="XM_032981497.1"/>
</dbReference>